<evidence type="ECO:0000313" key="3">
    <source>
        <dbReference type="Proteomes" id="UP000238034"/>
    </source>
</evidence>
<protein>
    <submittedName>
        <fullName evidence="2">Glycosyl transferase family 2</fullName>
    </submittedName>
</protein>
<evidence type="ECO:0000313" key="2">
    <source>
        <dbReference type="EMBL" id="PRY49139.1"/>
    </source>
</evidence>
<dbReference type="EMBL" id="PVTH01000012">
    <property type="protein sequence ID" value="PRY49139.1"/>
    <property type="molecule type" value="Genomic_DNA"/>
</dbReference>
<organism evidence="2 3">
    <name type="scientific">Arcticibacter pallidicorallinus</name>
    <dbReference type="NCBI Taxonomy" id="1259464"/>
    <lineage>
        <taxon>Bacteria</taxon>
        <taxon>Pseudomonadati</taxon>
        <taxon>Bacteroidota</taxon>
        <taxon>Sphingobacteriia</taxon>
        <taxon>Sphingobacteriales</taxon>
        <taxon>Sphingobacteriaceae</taxon>
        <taxon>Arcticibacter</taxon>
    </lineage>
</organism>
<proteinExistence type="predicted"/>
<dbReference type="Pfam" id="PF00535">
    <property type="entry name" value="Glycos_transf_2"/>
    <property type="match status" value="1"/>
</dbReference>
<evidence type="ECO:0000259" key="1">
    <source>
        <dbReference type="Pfam" id="PF00535"/>
    </source>
</evidence>
<dbReference type="OrthoDB" id="9785375at2"/>
<reference evidence="2 3" key="1">
    <citation type="submission" date="2018-03" db="EMBL/GenBank/DDBJ databases">
        <title>Genomic Encyclopedia of Type Strains, Phase III (KMG-III): the genomes of soil and plant-associated and newly described type strains.</title>
        <authorList>
            <person name="Whitman W."/>
        </authorList>
    </citation>
    <scope>NUCLEOTIDE SEQUENCE [LARGE SCALE GENOMIC DNA]</scope>
    <source>
        <strain evidence="2 3">CGMCC 1.9313</strain>
    </source>
</reference>
<dbReference type="GO" id="GO:0016740">
    <property type="term" value="F:transferase activity"/>
    <property type="evidence" value="ECO:0007669"/>
    <property type="project" value="UniProtKB-KW"/>
</dbReference>
<keyword evidence="2" id="KW-0808">Transferase</keyword>
<dbReference type="RefSeq" id="WP_106295002.1">
    <property type="nucleotide sequence ID" value="NZ_PVTH01000012.1"/>
</dbReference>
<accession>A0A2T0TTZ7</accession>
<dbReference type="AlphaFoldDB" id="A0A2T0TTZ7"/>
<keyword evidence="3" id="KW-1185">Reference proteome</keyword>
<dbReference type="Gene3D" id="3.90.550.10">
    <property type="entry name" value="Spore Coat Polysaccharide Biosynthesis Protein SpsA, Chain A"/>
    <property type="match status" value="1"/>
</dbReference>
<feature type="domain" description="Glycosyltransferase 2-like" evidence="1">
    <location>
        <begin position="10"/>
        <end position="150"/>
    </location>
</feature>
<dbReference type="Proteomes" id="UP000238034">
    <property type="component" value="Unassembled WGS sequence"/>
</dbReference>
<dbReference type="InterPro" id="IPR001173">
    <property type="entry name" value="Glyco_trans_2-like"/>
</dbReference>
<gene>
    <name evidence="2" type="ORF">B0I27_11223</name>
</gene>
<name>A0A2T0TTZ7_9SPHI</name>
<dbReference type="SUPFAM" id="SSF53448">
    <property type="entry name" value="Nucleotide-diphospho-sugar transferases"/>
    <property type="match status" value="1"/>
</dbReference>
<dbReference type="InterPro" id="IPR029044">
    <property type="entry name" value="Nucleotide-diphossugar_trans"/>
</dbReference>
<sequence>MQNPAPIALFVYNRPDHARRTIAFLKKNYLAEESRLFIFSDAARPGDEEKVNEVREMIAGVEGFKSVEVVKRPHNYGLANSVIDGVTRLSKEYGKVIVLEDDVITSPHTLQYFNEGLRKYEHVDQVMHITAYMYNLKENNLPETFFLRIASSQAWATWDRAWKFFEPDIDLLMSKFDRESKHAFEVEGAMNFWKHMKHFKEGKNNSWAIRWYASVFLNKGLSLNPRVSLIDNIGHDGSGVHSAVGEIYRSPIYPKRISSYPEVIEEHPEAFAVLKDFLKNRKGSLLKRGIRYLNHVITKLKAR</sequence>
<comment type="caution">
    <text evidence="2">The sequence shown here is derived from an EMBL/GenBank/DDBJ whole genome shotgun (WGS) entry which is preliminary data.</text>
</comment>